<dbReference type="SMART" id="SM00283">
    <property type="entry name" value="MA"/>
    <property type="match status" value="1"/>
</dbReference>
<dbReference type="Proteomes" id="UP000718564">
    <property type="component" value="Unassembled WGS sequence"/>
</dbReference>
<keyword evidence="3" id="KW-1133">Transmembrane helix</keyword>
<dbReference type="CDD" id="cd00130">
    <property type="entry name" value="PAS"/>
    <property type="match status" value="1"/>
</dbReference>
<evidence type="ECO:0000313" key="12">
    <source>
        <dbReference type="EMBL" id="NMG21145.1"/>
    </source>
</evidence>
<dbReference type="PROSITE" id="PS50924">
    <property type="entry name" value="MHYT"/>
    <property type="match status" value="1"/>
</dbReference>
<dbReference type="PANTHER" id="PTHR32089:SF114">
    <property type="entry name" value="METHYL-ACCEPTING CHEMOTAXIS PROTEIN MCPB"/>
    <property type="match status" value="1"/>
</dbReference>
<dbReference type="PANTHER" id="PTHR32089">
    <property type="entry name" value="METHYL-ACCEPTING CHEMOTAXIS PROTEIN MCPB"/>
    <property type="match status" value="1"/>
</dbReference>
<feature type="transmembrane region" description="Helical" evidence="3">
    <location>
        <begin position="223"/>
        <end position="245"/>
    </location>
</feature>
<feature type="domain" description="MHYT" evidence="11">
    <location>
        <begin position="12"/>
        <end position="206"/>
    </location>
</feature>
<keyword evidence="3" id="KW-0812">Transmembrane</keyword>
<evidence type="ECO:0000259" key="10">
    <source>
        <dbReference type="PROSITE" id="PS50885"/>
    </source>
</evidence>
<dbReference type="InterPro" id="IPR000014">
    <property type="entry name" value="PAS"/>
</dbReference>
<feature type="transmembrane region" description="Helical" evidence="3">
    <location>
        <begin position="182"/>
        <end position="203"/>
    </location>
</feature>
<dbReference type="InterPro" id="IPR005330">
    <property type="entry name" value="MHYT_dom"/>
</dbReference>
<dbReference type="InterPro" id="IPR000700">
    <property type="entry name" value="PAS-assoc_C"/>
</dbReference>
<dbReference type="Pfam" id="PF00015">
    <property type="entry name" value="MCPsignal"/>
    <property type="match status" value="1"/>
</dbReference>
<dbReference type="CDD" id="cd11386">
    <property type="entry name" value="MCP_signal"/>
    <property type="match status" value="1"/>
</dbReference>
<dbReference type="EMBL" id="QMEB01000141">
    <property type="protein sequence ID" value="NMG21145.1"/>
    <property type="molecule type" value="Genomic_DNA"/>
</dbReference>
<evidence type="ECO:0000259" key="11">
    <source>
        <dbReference type="PROSITE" id="PS50924"/>
    </source>
</evidence>
<dbReference type="InterPro" id="IPR003660">
    <property type="entry name" value="HAMP_dom"/>
</dbReference>
<feature type="domain" description="HAMP" evidence="10">
    <location>
        <begin position="569"/>
        <end position="620"/>
    </location>
</feature>
<dbReference type="InterPro" id="IPR029016">
    <property type="entry name" value="GAF-like_dom_sf"/>
</dbReference>
<feature type="domain" description="Phytochrome chromophore attachment site" evidence="6">
    <location>
        <begin position="279"/>
        <end position="418"/>
    </location>
</feature>
<dbReference type="RefSeq" id="WP_169156393.1">
    <property type="nucleotide sequence ID" value="NZ_CAWPJE010000134.1"/>
</dbReference>
<evidence type="ECO:0000256" key="4">
    <source>
        <dbReference type="PROSITE-ProRule" id="PRU00284"/>
    </source>
</evidence>
<dbReference type="PROSITE" id="PS50046">
    <property type="entry name" value="PHYTOCHROME_2"/>
    <property type="match status" value="1"/>
</dbReference>
<name>A0ABX1P9T4_9CYAN</name>
<dbReference type="SUPFAM" id="SSF55785">
    <property type="entry name" value="PYP-like sensor domain (PAS domain)"/>
    <property type="match status" value="1"/>
</dbReference>
<organism evidence="12 13">
    <name type="scientific">Brasilonema bromeliae SPC951</name>
    <dbReference type="NCBI Taxonomy" id="385972"/>
    <lineage>
        <taxon>Bacteria</taxon>
        <taxon>Bacillati</taxon>
        <taxon>Cyanobacteriota</taxon>
        <taxon>Cyanophyceae</taxon>
        <taxon>Nostocales</taxon>
        <taxon>Scytonemataceae</taxon>
        <taxon>Brasilonema</taxon>
        <taxon>Bromeliae group (in: Brasilonema)</taxon>
    </lineage>
</organism>
<dbReference type="SMART" id="SM00065">
    <property type="entry name" value="GAF"/>
    <property type="match status" value="1"/>
</dbReference>
<dbReference type="NCBIfam" id="TIGR00229">
    <property type="entry name" value="sensory_box"/>
    <property type="match status" value="1"/>
</dbReference>
<evidence type="ECO:0000259" key="6">
    <source>
        <dbReference type="PROSITE" id="PS50046"/>
    </source>
</evidence>
<dbReference type="InterPro" id="IPR016132">
    <property type="entry name" value="Phyto_chromo_attachment"/>
</dbReference>
<comment type="similarity">
    <text evidence="2">Belongs to the methyl-accepting chemotaxis (MCP) protein family.</text>
</comment>
<dbReference type="PROSITE" id="PS50113">
    <property type="entry name" value="PAC"/>
    <property type="match status" value="1"/>
</dbReference>
<dbReference type="SUPFAM" id="SSF58104">
    <property type="entry name" value="Methyl-accepting chemotaxis protein (MCP) signaling domain"/>
    <property type="match status" value="1"/>
</dbReference>
<accession>A0ABX1P9T4</accession>
<dbReference type="SMART" id="SM00086">
    <property type="entry name" value="PAC"/>
    <property type="match status" value="1"/>
</dbReference>
<feature type="domain" description="PAS" evidence="8">
    <location>
        <begin position="444"/>
        <end position="511"/>
    </location>
</feature>
<protein>
    <submittedName>
        <fullName evidence="12">PAS domain S-box protein</fullName>
    </submittedName>
</protein>
<evidence type="ECO:0000313" key="13">
    <source>
        <dbReference type="Proteomes" id="UP000718564"/>
    </source>
</evidence>
<dbReference type="PROSITE" id="PS50885">
    <property type="entry name" value="HAMP"/>
    <property type="match status" value="1"/>
</dbReference>
<evidence type="ECO:0000259" key="9">
    <source>
        <dbReference type="PROSITE" id="PS50113"/>
    </source>
</evidence>
<feature type="domain" description="Methyl-accepting transducer" evidence="7">
    <location>
        <begin position="625"/>
        <end position="861"/>
    </location>
</feature>
<evidence type="ECO:0000259" key="8">
    <source>
        <dbReference type="PROSITE" id="PS50112"/>
    </source>
</evidence>
<proteinExistence type="inferred from homology"/>
<sequence>MLQADVAMSSTYNPFLVALSIVIAVLASYTAVDLAGQITVAKAKARLAWLIGAAVVMGIGIWSMHFVAMLALSLPISMGYDALTVVLSVLPAIVASGGALFLASRPVLNTQQFQAGGVLMGIGIASMHYIGMAAMRMEAATRYDPLLFMLSVAIAIGASMIALWIAFQLRLQTGKSGRRRKILSAFVMAIAISGMHYTGMAAACFKPTRVTGTVATMQVSLPALAVSIGVSTLIILSFTLLTSFVERRMVSQTLLLEQQEAQRSQLFMDITLRIWRSLKLEDVLNTAVCEISKALNTDRVIIYRFNADWGGTIIAESVAKGWIKTLGRTVFAPFGKDDIEMYKQKYKDGQVRAINNISEGNFTDSYREILERFQIKAILVAPLLSGHRLLGLLCAHQCSESRNWQQLEIDLFGQLAIQVSLALEQANLLHELNAAQEVLRVRDRAIAAASNAIVITDPHQEDNPIIFCNPAFETITGYSPQEVLGRNCRFLQGSDTNPQTIEQLRNALRQEQECHVVIKNYRKDGTPFWCELSIAPARDVTGQVINFIGVQTDITSRKQAEEELRHSKEFLQRQLMELTDDVKEVAKGDLRVRAQMTTGEIGIVANFFNTIIESLQQLVLQVKQAAIQVNVSVGENSDAIRHLADEALQQAEEISCTLELVNQMNISIQEVANNASQAAQVARTSANTALSAGEAMEHTASSIFNLEKTITETAKRIKHFGESSQEISKVVTLINEIALQTNLLAINAGLEATRAGEQYQGFIVMAHEVGRLAIQSAEATQEIEQIAENIQFETNAVIQAIEQGTTQVVESAELVKDVKQSMETIVKVSHQIDDLVQSISQTTVSQADTSQAVALFMKEITKTSERTANSSGVVSTSLQQTVEVAQQLQASVSLFKTGVGR</sequence>
<keyword evidence="3" id="KW-0472">Membrane</keyword>
<dbReference type="SMART" id="SM00091">
    <property type="entry name" value="PAS"/>
    <property type="match status" value="1"/>
</dbReference>
<feature type="domain" description="PAC" evidence="9">
    <location>
        <begin position="512"/>
        <end position="566"/>
    </location>
</feature>
<feature type="transmembrane region" description="Helical" evidence="3">
    <location>
        <begin position="82"/>
        <end position="103"/>
    </location>
</feature>
<dbReference type="InterPro" id="IPR004089">
    <property type="entry name" value="MCPsignal_dom"/>
</dbReference>
<feature type="transmembrane region" description="Helical" evidence="3">
    <location>
        <begin position="12"/>
        <end position="35"/>
    </location>
</feature>
<dbReference type="Gene3D" id="1.10.287.950">
    <property type="entry name" value="Methyl-accepting chemotaxis protein"/>
    <property type="match status" value="1"/>
</dbReference>
<dbReference type="PROSITE" id="PS50112">
    <property type="entry name" value="PAS"/>
    <property type="match status" value="1"/>
</dbReference>
<gene>
    <name evidence="12" type="ORF">DP116_17505</name>
</gene>
<comment type="caution">
    <text evidence="12">The sequence shown here is derived from an EMBL/GenBank/DDBJ whole genome shotgun (WGS) entry which is preliminary data.</text>
</comment>
<dbReference type="PROSITE" id="PS50111">
    <property type="entry name" value="CHEMOTAXIS_TRANSDUC_2"/>
    <property type="match status" value="1"/>
</dbReference>
<dbReference type="SUPFAM" id="SSF55781">
    <property type="entry name" value="GAF domain-like"/>
    <property type="match status" value="1"/>
</dbReference>
<dbReference type="Gene3D" id="3.30.450.20">
    <property type="entry name" value="PAS domain"/>
    <property type="match status" value="1"/>
</dbReference>
<feature type="transmembrane region" description="Helical" evidence="3">
    <location>
        <begin position="146"/>
        <end position="170"/>
    </location>
</feature>
<evidence type="ECO:0000256" key="3">
    <source>
        <dbReference type="PROSITE-ProRule" id="PRU00244"/>
    </source>
</evidence>
<feature type="coiled-coil region" evidence="5">
    <location>
        <begin position="561"/>
        <end position="588"/>
    </location>
</feature>
<dbReference type="Pfam" id="PF03707">
    <property type="entry name" value="MHYT"/>
    <property type="match status" value="2"/>
</dbReference>
<evidence type="ECO:0000259" key="7">
    <source>
        <dbReference type="PROSITE" id="PS50111"/>
    </source>
</evidence>
<dbReference type="InterPro" id="IPR035965">
    <property type="entry name" value="PAS-like_dom_sf"/>
</dbReference>
<dbReference type="InterPro" id="IPR001610">
    <property type="entry name" value="PAC"/>
</dbReference>
<keyword evidence="13" id="KW-1185">Reference proteome</keyword>
<reference evidence="12 13" key="1">
    <citation type="submission" date="2018-06" db="EMBL/GenBank/DDBJ databases">
        <title>Comparative genomics of Brasilonema spp. strains.</title>
        <authorList>
            <person name="Alvarenga D.O."/>
            <person name="Fiore M.F."/>
            <person name="Varani A.M."/>
        </authorList>
    </citation>
    <scope>NUCLEOTIDE SEQUENCE [LARGE SCALE GENOMIC DNA]</scope>
    <source>
        <strain evidence="12 13">SPC951</strain>
    </source>
</reference>
<evidence type="ECO:0000256" key="5">
    <source>
        <dbReference type="SAM" id="Coils"/>
    </source>
</evidence>
<keyword evidence="5" id="KW-0175">Coiled coil</keyword>
<evidence type="ECO:0000256" key="1">
    <source>
        <dbReference type="ARBA" id="ARBA00023224"/>
    </source>
</evidence>
<feature type="transmembrane region" description="Helical" evidence="3">
    <location>
        <begin position="47"/>
        <end position="76"/>
    </location>
</feature>
<evidence type="ECO:0000256" key="2">
    <source>
        <dbReference type="ARBA" id="ARBA00029447"/>
    </source>
</evidence>
<dbReference type="InterPro" id="IPR003018">
    <property type="entry name" value="GAF"/>
</dbReference>
<dbReference type="Pfam" id="PF13426">
    <property type="entry name" value="PAS_9"/>
    <property type="match status" value="1"/>
</dbReference>
<keyword evidence="1 4" id="KW-0807">Transducer</keyword>
<dbReference type="Gene3D" id="3.30.450.40">
    <property type="match status" value="1"/>
</dbReference>
<dbReference type="CDD" id="cd06225">
    <property type="entry name" value="HAMP"/>
    <property type="match status" value="1"/>
</dbReference>
<dbReference type="Pfam" id="PF01590">
    <property type="entry name" value="GAF"/>
    <property type="match status" value="1"/>
</dbReference>